<organism evidence="1 2">
    <name type="scientific">Candidatus Nanogingivalis gingivitcus</name>
    <dbReference type="NCBI Taxonomy" id="2171992"/>
    <lineage>
        <taxon>Bacteria</taxon>
        <taxon>Candidatus Saccharimonadota</taxon>
        <taxon>Candidatus Nanosyncoccalia</taxon>
        <taxon>Candidatus Nanogingivales</taxon>
        <taxon>Candidatus Nanogingivalaceae</taxon>
        <taxon>Candidatus Nanogingivalis</taxon>
    </lineage>
</organism>
<protein>
    <submittedName>
        <fullName evidence="1">Uncharacterized protein</fullName>
    </submittedName>
</protein>
<comment type="caution">
    <text evidence="1">The sequence shown here is derived from an EMBL/GenBank/DDBJ whole genome shotgun (WGS) entry which is preliminary data.</text>
</comment>
<evidence type="ECO:0000313" key="1">
    <source>
        <dbReference type="EMBL" id="RYC72997.1"/>
    </source>
</evidence>
<proteinExistence type="predicted"/>
<name>A0ABY0FJ94_9BACT</name>
<reference evidence="1 2" key="1">
    <citation type="journal article" date="2018" name="bioRxiv">
        <title>Evidence of independent acquisition and adaption of ultra-small bacteria to human hosts across the highly diverse yet reduced genomes of the phylum Saccharibacteria.</title>
        <authorList>
            <person name="McLean J.S."/>
            <person name="Bor B."/>
            <person name="To T.T."/>
            <person name="Liu Q."/>
            <person name="Kearns K.A."/>
            <person name="Solden L.M."/>
            <person name="Wrighton K.C."/>
            <person name="He X."/>
            <person name="Shi W."/>
        </authorList>
    </citation>
    <scope>NUCLEOTIDE SEQUENCE [LARGE SCALE GENOMIC DNA]</scope>
    <source>
        <strain evidence="1 2">TM7_CMJM_G6_1_HOT_870</strain>
    </source>
</reference>
<keyword evidence="2" id="KW-1185">Reference proteome</keyword>
<gene>
    <name evidence="1" type="ORF">G6CMJM_00101</name>
</gene>
<accession>A0ABY0FJ94</accession>
<dbReference type="EMBL" id="PRLK01000001">
    <property type="protein sequence ID" value="RYC72997.1"/>
    <property type="molecule type" value="Genomic_DNA"/>
</dbReference>
<evidence type="ECO:0000313" key="2">
    <source>
        <dbReference type="Proteomes" id="UP001190925"/>
    </source>
</evidence>
<reference evidence="1 2" key="2">
    <citation type="journal article" date="2020" name="Cell Rep.">
        <title>Acquisition and Adaptation of Ultra-small Parasitic Reduced Genome Bacteria to Mammalian Hosts.</title>
        <authorList>
            <person name="McLean J.S."/>
            <person name="Bor B."/>
            <person name="Kerns K.A."/>
            <person name="Liu Q."/>
            <person name="To T.T."/>
            <person name="Solden L."/>
            <person name="Hendrickson E.L."/>
            <person name="Wrighton K."/>
            <person name="Shi W."/>
            <person name="He X."/>
        </authorList>
    </citation>
    <scope>NUCLEOTIDE SEQUENCE [LARGE SCALE GENOMIC DNA]</scope>
    <source>
        <strain evidence="1 2">TM7_CMJM_G6_1_HOT_870</strain>
    </source>
</reference>
<sequence>MDKLYQVHNKGDGRYYINVWLNPVTLNSAYKGNQIAQRDICQKIRKAYGLERRIYWNVIKHGIKEKPTVKNTLSHCNKENCSYCENGYYEKCPNNK</sequence>
<dbReference type="Proteomes" id="UP001190925">
    <property type="component" value="Unassembled WGS sequence"/>
</dbReference>
<dbReference type="RefSeq" id="WP_129718529.1">
    <property type="nucleotide sequence ID" value="NZ_PRLK01000001.1"/>
</dbReference>